<organism evidence="3 4">
    <name type="scientific">Prorocentrum cordatum</name>
    <dbReference type="NCBI Taxonomy" id="2364126"/>
    <lineage>
        <taxon>Eukaryota</taxon>
        <taxon>Sar</taxon>
        <taxon>Alveolata</taxon>
        <taxon>Dinophyceae</taxon>
        <taxon>Prorocentrales</taxon>
        <taxon>Prorocentraceae</taxon>
        <taxon>Prorocentrum</taxon>
    </lineage>
</organism>
<dbReference type="SUPFAM" id="SSF52833">
    <property type="entry name" value="Thioredoxin-like"/>
    <property type="match status" value="1"/>
</dbReference>
<dbReference type="SUPFAM" id="SSF51197">
    <property type="entry name" value="Clavaminate synthase-like"/>
    <property type="match status" value="1"/>
</dbReference>
<feature type="domain" description="DSBA-like thioredoxin" evidence="2">
    <location>
        <begin position="774"/>
        <end position="925"/>
    </location>
</feature>
<dbReference type="PANTHER" id="PTHR13887">
    <property type="entry name" value="GLUTATHIONE S-TRANSFERASE KAPPA"/>
    <property type="match status" value="1"/>
</dbReference>
<feature type="region of interest" description="Disordered" evidence="1">
    <location>
        <begin position="355"/>
        <end position="506"/>
    </location>
</feature>
<dbReference type="Proteomes" id="UP001189429">
    <property type="component" value="Unassembled WGS sequence"/>
</dbReference>
<comment type="caution">
    <text evidence="3">The sequence shown here is derived from an EMBL/GenBank/DDBJ whole genome shotgun (WGS) entry which is preliminary data.</text>
</comment>
<evidence type="ECO:0000313" key="3">
    <source>
        <dbReference type="EMBL" id="CAK0896600.1"/>
    </source>
</evidence>
<keyword evidence="4" id="KW-1185">Reference proteome</keyword>
<sequence length="1001" mass="105939">MLRCILNLRLQPAGLHARGPRQLLAGAAQRHFGARVRAAGPTEGAPPVVQVDYGSLMKLEPGALERVREAFVGPKAYGAIAVVNIPGYGGKMKTAFRAGIDLALKDAAGRERAAAVNNTYPGWSGTPGQETHPLQSSFLYNVKEEVNGRVDPYFGKNIFPSKEYQDSFVDLATPMHTAALQVLKGCDAVIESIMAAEGSKWSSAGRSLHRLGDEGPVLAGRFICYDSGFTREDKLLEQRKPAAESAAAAAAAQSAVAKTVGHAGDGLASMRTHSTPVKSAGHAGDGLASMRTHSTPVKSAGHAGDGLASMRTHSTPVKSAGHAGDGLASMRTHSTPVKSAGHAGDGLASMRTHSTPVKSAGHAGDGLASMRTHSTPVKSAGHAGDGLASMRTHSTPVKSAGHAGDGLASMRTHSTPVKSAGHAGDGLASMRTHSTPVKSAGHAGDGLASMRTHSTPVKSAGHAGDGLASMRTHSTPVKSAGHAGDGLATARTSPATSRLVGMGDQPALGRALPGSITPLRATSEARALTTEAIPSSTGFPEEFAFDTSSLGDGQAGTDAAAAAGAADVVLRAPGPEVGAEEDVGEYWLPWHIDSNFATILHREVYAHEHDASLAPEPEDAGLLMMNEVGDVAKAETDPDAVILQMGAFGQIYSGGVLAACRHAVVSPRPPGIARFNYCNFWYAKWNTVCDTPAGFEHRAVNRGWNAMMDDSYLDITMKQGFASFRKFMVSPEAEAQFADTVRFKELSELMPMPARVVPAQASALQAERRSDLVIDVLTDVRCPFSALSQRNLDRALESLGLRDQVTFRYHPVFLNPNVPKEGESLDDYLLREYGYSKEYAHSEDYPIRLAGLEAGIRFNPHRRVINTFDAFCLIEVASAVGKQDEVVKALSQRYFEEAEDISDPAVLRLAAEQAGLSGEMAAAWMRAGTRDPRSWGVASGDEAAKIWSTSSWERLRSLEDHTGWLLFAAFSSHGQLELTALMVGTAKSLSASSRWPAFVKR</sequence>
<reference evidence="3" key="1">
    <citation type="submission" date="2023-10" db="EMBL/GenBank/DDBJ databases">
        <authorList>
            <person name="Chen Y."/>
            <person name="Shah S."/>
            <person name="Dougan E. K."/>
            <person name="Thang M."/>
            <person name="Chan C."/>
        </authorList>
    </citation>
    <scope>NUCLEOTIDE SEQUENCE [LARGE SCALE GENOMIC DNA]</scope>
</reference>
<gene>
    <name evidence="3" type="ORF">PCOR1329_LOCUS75029</name>
</gene>
<proteinExistence type="predicted"/>
<evidence type="ECO:0000313" key="4">
    <source>
        <dbReference type="Proteomes" id="UP001189429"/>
    </source>
</evidence>
<dbReference type="Gene3D" id="2.60.120.330">
    <property type="entry name" value="B-lactam Antibiotic, Isopenicillin N Synthase, Chain"/>
    <property type="match status" value="1"/>
</dbReference>
<dbReference type="InterPro" id="IPR036249">
    <property type="entry name" value="Thioredoxin-like_sf"/>
</dbReference>
<accession>A0ABN9XAP5</accession>
<evidence type="ECO:0000259" key="2">
    <source>
        <dbReference type="Pfam" id="PF01323"/>
    </source>
</evidence>
<evidence type="ECO:0000256" key="1">
    <source>
        <dbReference type="SAM" id="MobiDB-lite"/>
    </source>
</evidence>
<dbReference type="Pfam" id="PF01323">
    <property type="entry name" value="DSBA"/>
    <property type="match status" value="1"/>
</dbReference>
<dbReference type="InterPro" id="IPR027443">
    <property type="entry name" value="IPNS-like_sf"/>
</dbReference>
<dbReference type="PANTHER" id="PTHR13887:SF41">
    <property type="entry name" value="THIOREDOXIN SUPERFAMILY PROTEIN"/>
    <property type="match status" value="1"/>
</dbReference>
<dbReference type="Gene3D" id="3.40.30.10">
    <property type="entry name" value="Glutaredoxin"/>
    <property type="match status" value="1"/>
</dbReference>
<dbReference type="EMBL" id="CAUYUJ010020213">
    <property type="protein sequence ID" value="CAK0896600.1"/>
    <property type="molecule type" value="Genomic_DNA"/>
</dbReference>
<name>A0ABN9XAP5_9DINO</name>
<protein>
    <recommendedName>
        <fullName evidence="2">DSBA-like thioredoxin domain-containing protein</fullName>
    </recommendedName>
</protein>
<dbReference type="InterPro" id="IPR001853">
    <property type="entry name" value="DSBA-like_thioredoxin_dom"/>
</dbReference>